<keyword evidence="3" id="KW-0325">Glycoprotein</keyword>
<reference evidence="7" key="1">
    <citation type="submission" date="2020-03" db="EMBL/GenBank/DDBJ databases">
        <title>Studies in the Genomics of Life Span.</title>
        <authorList>
            <person name="Glass D."/>
        </authorList>
    </citation>
    <scope>NUCLEOTIDE SEQUENCE</scope>
    <source>
        <strain evidence="7">LTLLF</strain>
        <tissue evidence="7">Muscle</tissue>
    </source>
</reference>
<name>A0A8J6GIJ7_MICOH</name>
<evidence type="ECO:0000259" key="6">
    <source>
        <dbReference type="Pfam" id="PF22849"/>
    </source>
</evidence>
<organism evidence="7 8">
    <name type="scientific">Microtus ochrogaster</name>
    <name type="common">Prairie vole</name>
    <dbReference type="NCBI Taxonomy" id="79684"/>
    <lineage>
        <taxon>Eukaryota</taxon>
        <taxon>Metazoa</taxon>
        <taxon>Chordata</taxon>
        <taxon>Craniata</taxon>
        <taxon>Vertebrata</taxon>
        <taxon>Euteleostomi</taxon>
        <taxon>Mammalia</taxon>
        <taxon>Eutheria</taxon>
        <taxon>Euarchontoglires</taxon>
        <taxon>Glires</taxon>
        <taxon>Rodentia</taxon>
        <taxon>Myomorpha</taxon>
        <taxon>Muroidea</taxon>
        <taxon>Cricetidae</taxon>
        <taxon>Arvicolinae</taxon>
        <taxon>Microtus</taxon>
    </lineage>
</organism>
<feature type="domain" description="CATSPERE beta-propeller" evidence="5">
    <location>
        <begin position="42"/>
        <end position="278"/>
    </location>
</feature>
<sequence>MVEVVVVVVVEVVEMVEVVVVMKMMEVMVVMEVMEVMVVMKMMEFEKKRSRMAIWTKKEVYLGYPKFKYEKILDISELKDVLKFGSNDEVEIHYLAYTWHPLELAALVSYCSPCTTTKKIFLLLYNEDAPKWVLQDFQLEVPVDRRLKAYFLYSALPDLILWDDRSIYYFYKNYTIRGILTAESGESNLSKLSGGSKIHNIISDHTGNILVKMENNVMFFFKSDISHAIKLHAWMNTTVKTEFYKNQLIKPYLLCYSDQNGLQHQGYPLYQELQSVLYKTQEQCPYVAFQHNIFSQIYFMDKGTTLTFWTQLVYLENTGLSIVVEHFGPNILTWTQEVSYEIASGFSTKSIALEIAVGCDIDKYIEVKGFSNTDCYRRDFSYVIDKEFLRDKPLENKKVRYDVEKYGCPQRLEFDMPFQPVIQLPSEIQPIFQLLPPGLEERQRREPARRRAQPRCRAGPASRAPGARPSPRLRLPPRVCGRGEAPEPERALHRSGPVLTRVSVSGSRERPRLPDASAPAAAGRAGRLVPGSCPARSARGGGSGLRPAETERLEDEAAAAGRRMGANQLVVLNVYDMVSAAPGGPCEPADWPAGTGWDPGPFLLASPPPA</sequence>
<evidence type="ECO:0000256" key="2">
    <source>
        <dbReference type="ARBA" id="ARBA00022729"/>
    </source>
</evidence>
<dbReference type="AlphaFoldDB" id="A0A8J6GIJ7"/>
<evidence type="ECO:0000256" key="4">
    <source>
        <dbReference type="SAM" id="MobiDB-lite"/>
    </source>
</evidence>
<comment type="caution">
    <text evidence="7">The sequence shown here is derived from an EMBL/GenBank/DDBJ whole genome shotgun (WGS) entry which is preliminary data.</text>
</comment>
<gene>
    <name evidence="7" type="ORF">LTLLF_152490</name>
</gene>
<feature type="compositionally biased region" description="Low complexity" evidence="4">
    <location>
        <begin position="514"/>
        <end position="538"/>
    </location>
</feature>
<evidence type="ECO:0000313" key="8">
    <source>
        <dbReference type="Proteomes" id="UP000710432"/>
    </source>
</evidence>
<comment type="similarity">
    <text evidence="1">Belongs to the CATSPERD family.</text>
</comment>
<dbReference type="Proteomes" id="UP000710432">
    <property type="component" value="Unassembled WGS sequence"/>
</dbReference>
<keyword evidence="2" id="KW-0732">Signal</keyword>
<evidence type="ECO:0000256" key="1">
    <source>
        <dbReference type="ARBA" id="ARBA00010246"/>
    </source>
</evidence>
<dbReference type="EMBL" id="JAATJU010022339">
    <property type="protein sequence ID" value="KAH0510917.1"/>
    <property type="molecule type" value="Genomic_DNA"/>
</dbReference>
<evidence type="ECO:0000256" key="3">
    <source>
        <dbReference type="ARBA" id="ARBA00023180"/>
    </source>
</evidence>
<proteinExistence type="inferred from homology"/>
<dbReference type="GO" id="GO:0048240">
    <property type="term" value="P:sperm capacitation"/>
    <property type="evidence" value="ECO:0007669"/>
    <property type="project" value="TreeGrafter"/>
</dbReference>
<accession>A0A8J6GIJ7</accession>
<evidence type="ECO:0000313" key="7">
    <source>
        <dbReference type="EMBL" id="KAH0510917.1"/>
    </source>
</evidence>
<protein>
    <submittedName>
        <fullName evidence="7">Uncharacterized protein</fullName>
    </submittedName>
</protein>
<dbReference type="Pfam" id="PF22849">
    <property type="entry name" value="CATSPERE_Ig-like"/>
    <property type="match status" value="1"/>
</dbReference>
<dbReference type="Pfam" id="PF22844">
    <property type="entry name" value="Beta-prop_CATSPERE"/>
    <property type="match status" value="1"/>
</dbReference>
<dbReference type="InterPro" id="IPR053816">
    <property type="entry name" value="CATSPERE_beta-prop"/>
</dbReference>
<evidence type="ECO:0000259" key="5">
    <source>
        <dbReference type="Pfam" id="PF22844"/>
    </source>
</evidence>
<dbReference type="InterPro" id="IPR028751">
    <property type="entry name" value="CATSPERD/E"/>
</dbReference>
<feature type="region of interest" description="Disordered" evidence="4">
    <location>
        <begin position="436"/>
        <end position="555"/>
    </location>
</feature>
<feature type="region of interest" description="Disordered" evidence="4">
    <location>
        <begin position="589"/>
        <end position="610"/>
    </location>
</feature>
<dbReference type="InterPro" id="IPR053815">
    <property type="entry name" value="CATSPERE_Ig-like"/>
</dbReference>
<dbReference type="PANTHER" id="PTHR33722:SF3">
    <property type="entry name" value="CATION CHANNEL SPERM-ASSOCIATED AUXILIARY SUBUNIT EPSILON"/>
    <property type="match status" value="1"/>
</dbReference>
<feature type="domain" description="CATSPERE Ig-like" evidence="6">
    <location>
        <begin position="288"/>
        <end position="356"/>
    </location>
</feature>
<dbReference type="GO" id="GO:0097228">
    <property type="term" value="C:sperm principal piece"/>
    <property type="evidence" value="ECO:0007669"/>
    <property type="project" value="TreeGrafter"/>
</dbReference>
<dbReference type="GO" id="GO:0036128">
    <property type="term" value="C:CatSper complex"/>
    <property type="evidence" value="ECO:0007669"/>
    <property type="project" value="InterPro"/>
</dbReference>
<feature type="compositionally biased region" description="Low complexity" evidence="4">
    <location>
        <begin position="455"/>
        <end position="478"/>
    </location>
</feature>
<dbReference type="PANTHER" id="PTHR33722">
    <property type="entry name" value="CATION CHANNEL SPERM-ASSOCIATED PROTEIN SUBUNIT DELTA-RELATED"/>
    <property type="match status" value="1"/>
</dbReference>
<dbReference type="GO" id="GO:0030317">
    <property type="term" value="P:flagellated sperm motility"/>
    <property type="evidence" value="ECO:0007669"/>
    <property type="project" value="TreeGrafter"/>
</dbReference>